<dbReference type="OrthoDB" id="2081936at2"/>
<evidence type="ECO:0000313" key="1">
    <source>
        <dbReference type="EMBL" id="GCD10383.1"/>
    </source>
</evidence>
<evidence type="ECO:0000313" key="2">
    <source>
        <dbReference type="Proteomes" id="UP000287872"/>
    </source>
</evidence>
<protein>
    <submittedName>
        <fullName evidence="1">Uncharacterized protein</fullName>
    </submittedName>
</protein>
<dbReference type="AlphaFoldDB" id="A0A401ULI0"/>
<name>A0A401ULI0_9CLOT</name>
<dbReference type="EMBL" id="BHYK01000009">
    <property type="protein sequence ID" value="GCD10383.1"/>
    <property type="molecule type" value="Genomic_DNA"/>
</dbReference>
<keyword evidence="2" id="KW-1185">Reference proteome</keyword>
<organism evidence="1 2">
    <name type="scientific">Clostridium tagluense</name>
    <dbReference type="NCBI Taxonomy" id="360422"/>
    <lineage>
        <taxon>Bacteria</taxon>
        <taxon>Bacillati</taxon>
        <taxon>Bacillota</taxon>
        <taxon>Clostridia</taxon>
        <taxon>Eubacteriales</taxon>
        <taxon>Clostridiaceae</taxon>
        <taxon>Clostridium</taxon>
    </lineage>
</organism>
<gene>
    <name evidence="1" type="ORF">Ctaglu_20060</name>
</gene>
<dbReference type="Proteomes" id="UP000287872">
    <property type="component" value="Unassembled WGS sequence"/>
</dbReference>
<proteinExistence type="predicted"/>
<sequence>MRLKLWEHLYCIKIQFLNKGGKLIQQKQLDYDMEMYAGVHPTFLNKLLRDKNDLIKIYLKVKEEK</sequence>
<comment type="caution">
    <text evidence="1">The sequence shown here is derived from an EMBL/GenBank/DDBJ whole genome shotgun (WGS) entry which is preliminary data.</text>
</comment>
<accession>A0A401ULI0</accession>
<reference evidence="1 2" key="1">
    <citation type="submission" date="2018-11" db="EMBL/GenBank/DDBJ databases">
        <title>Genome sequencing and assembly of Clostridium tagluense strain A121.</title>
        <authorList>
            <person name="Murakami T."/>
            <person name="Segawa T."/>
            <person name="Shcherbakova V.A."/>
            <person name="Mori H."/>
            <person name="Yoshimura Y."/>
        </authorList>
    </citation>
    <scope>NUCLEOTIDE SEQUENCE [LARGE SCALE GENOMIC DNA]</scope>
    <source>
        <strain evidence="1 2">A121</strain>
    </source>
</reference>